<evidence type="ECO:0000256" key="2">
    <source>
        <dbReference type="ARBA" id="ARBA00022490"/>
    </source>
</evidence>
<sequence>MDVDAVLTRAFCVEDVPDDFDPSVPPSNGHEYLQHVMYEASNCPQVVVAAVDRSKLKNADTAKLSGNVKCNEGSELAPSLEWQQNQVARFSELRQKVNRLRKSKDFQPVKLPSANEEDKWYELFFGDEEIKIAPHLRVLLSMNESLLGRVLEYHADWLEEGLKPDQGKWIYALLACISFPLTSDLCSVLRDLARTCAKLRCGKVLIGKNNGILKLNLRN</sequence>
<evidence type="ECO:0000256" key="5">
    <source>
        <dbReference type="ARBA" id="ARBA00025758"/>
    </source>
</evidence>
<dbReference type="Gene3D" id="1.20.58.1070">
    <property type="match status" value="1"/>
</dbReference>
<dbReference type="PANTHER" id="PTHR12794">
    <property type="entry name" value="GEMIN2"/>
    <property type="match status" value="1"/>
</dbReference>
<protein>
    <recommendedName>
        <fullName evidence="6">Gem-associated protein 2</fullName>
    </recommendedName>
</protein>
<name>A0AAW2HVF5_9NEOP</name>
<dbReference type="GO" id="GO:0000387">
    <property type="term" value="P:spliceosomal snRNP assembly"/>
    <property type="evidence" value="ECO:0007669"/>
    <property type="project" value="InterPro"/>
</dbReference>
<dbReference type="GO" id="GO:0005681">
    <property type="term" value="C:spliceosomal complex"/>
    <property type="evidence" value="ECO:0007669"/>
    <property type="project" value="InterPro"/>
</dbReference>
<keyword evidence="2" id="KW-0963">Cytoplasm</keyword>
<dbReference type="PIRSF" id="PIRSF038038">
    <property type="entry name" value="SMN_Gemin2"/>
    <property type="match status" value="1"/>
</dbReference>
<keyword evidence="4" id="KW-0508">mRNA splicing</keyword>
<proteinExistence type="inferred from homology"/>
<reference evidence="7" key="1">
    <citation type="journal article" date="2024" name="Gigascience">
        <title>Chromosome-level genome of the poultry shaft louse Menopon gallinae provides insight into the host-switching and adaptive evolution of parasitic lice.</title>
        <authorList>
            <person name="Xu Y."/>
            <person name="Ma L."/>
            <person name="Liu S."/>
            <person name="Liang Y."/>
            <person name="Liu Q."/>
            <person name="He Z."/>
            <person name="Tian L."/>
            <person name="Duan Y."/>
            <person name="Cai W."/>
            <person name="Li H."/>
            <person name="Song F."/>
        </authorList>
    </citation>
    <scope>NUCLEOTIDE SEQUENCE</scope>
    <source>
        <strain evidence="7">Cailab_2023a</strain>
    </source>
</reference>
<dbReference type="AlphaFoldDB" id="A0AAW2HVF5"/>
<evidence type="ECO:0000256" key="6">
    <source>
        <dbReference type="ARBA" id="ARBA00047179"/>
    </source>
</evidence>
<comment type="subcellular location">
    <subcellularLocation>
        <location evidence="1">Cytoplasm</location>
    </subcellularLocation>
</comment>
<gene>
    <name evidence="7" type="ORF">PYX00_006471</name>
</gene>
<evidence type="ECO:0000313" key="7">
    <source>
        <dbReference type="EMBL" id="KAL0273904.1"/>
    </source>
</evidence>
<comment type="similarity">
    <text evidence="5">Belongs to the gemin-2 family.</text>
</comment>
<dbReference type="InterPro" id="IPR017364">
    <property type="entry name" value="GEMIN2"/>
</dbReference>
<keyword evidence="3" id="KW-0507">mRNA processing</keyword>
<evidence type="ECO:0000256" key="3">
    <source>
        <dbReference type="ARBA" id="ARBA00022664"/>
    </source>
</evidence>
<comment type="caution">
    <text evidence="7">The sequence shown here is derived from an EMBL/GenBank/DDBJ whole genome shotgun (WGS) entry which is preliminary data.</text>
</comment>
<accession>A0AAW2HVF5</accession>
<dbReference type="Pfam" id="PF04938">
    <property type="entry name" value="SIP1"/>
    <property type="match status" value="1"/>
</dbReference>
<dbReference type="InterPro" id="IPR035426">
    <property type="entry name" value="Gemin2/Brr1"/>
</dbReference>
<evidence type="ECO:0000256" key="1">
    <source>
        <dbReference type="ARBA" id="ARBA00004496"/>
    </source>
</evidence>
<dbReference type="GO" id="GO:0032797">
    <property type="term" value="C:SMN complex"/>
    <property type="evidence" value="ECO:0007669"/>
    <property type="project" value="TreeGrafter"/>
</dbReference>
<dbReference type="EMBL" id="JARGDH010000003">
    <property type="protein sequence ID" value="KAL0273904.1"/>
    <property type="molecule type" value="Genomic_DNA"/>
</dbReference>
<dbReference type="PANTHER" id="PTHR12794:SF0">
    <property type="entry name" value="GEM-ASSOCIATED PROTEIN 2"/>
    <property type="match status" value="1"/>
</dbReference>
<organism evidence="7">
    <name type="scientific">Menopon gallinae</name>
    <name type="common">poultry shaft louse</name>
    <dbReference type="NCBI Taxonomy" id="328185"/>
    <lineage>
        <taxon>Eukaryota</taxon>
        <taxon>Metazoa</taxon>
        <taxon>Ecdysozoa</taxon>
        <taxon>Arthropoda</taxon>
        <taxon>Hexapoda</taxon>
        <taxon>Insecta</taxon>
        <taxon>Pterygota</taxon>
        <taxon>Neoptera</taxon>
        <taxon>Paraneoptera</taxon>
        <taxon>Psocodea</taxon>
        <taxon>Troctomorpha</taxon>
        <taxon>Phthiraptera</taxon>
        <taxon>Amblycera</taxon>
        <taxon>Menoponidae</taxon>
        <taxon>Menopon</taxon>
    </lineage>
</organism>
<evidence type="ECO:0000256" key="4">
    <source>
        <dbReference type="ARBA" id="ARBA00023187"/>
    </source>
</evidence>
<dbReference type="GO" id="GO:0000245">
    <property type="term" value="P:spliceosomal complex assembly"/>
    <property type="evidence" value="ECO:0007669"/>
    <property type="project" value="InterPro"/>
</dbReference>